<proteinExistence type="predicted"/>
<evidence type="ECO:0000259" key="2">
    <source>
        <dbReference type="Pfam" id="PF04028"/>
    </source>
</evidence>
<dbReference type="CDD" id="cd07983">
    <property type="entry name" value="LPLAT_DUF374-like"/>
    <property type="match status" value="1"/>
</dbReference>
<evidence type="ECO:0000313" key="4">
    <source>
        <dbReference type="Proteomes" id="UP000779809"/>
    </source>
</evidence>
<sequence>MSDPTPAIADDAAPSGASRGTSRGTSRNPFLTRFAGSAAALILRLIGITLRVTVSIEEGGPPSFYVPAAVYSFWHRCILPATWQYRGRDIGVMTSQSEDGEYIARTIDKFGFLPVRGSSSRGGARALLEMRQLVEAGHTVAFTIDGPRGPKYLAKPGPVLLAKSTQKPMLAFHFAVDRAWVLNTWDEFIIPKPFARVLLRVSRYMWVPAGADDATMQRHHQDLQESLDRVRVFAEENLRTLTRP</sequence>
<dbReference type="GO" id="GO:0016746">
    <property type="term" value="F:acyltransferase activity"/>
    <property type="evidence" value="ECO:0007669"/>
    <property type="project" value="UniProtKB-KW"/>
</dbReference>
<organism evidence="3 4">
    <name type="scientific">Candidatus Korobacter versatilis</name>
    <dbReference type="NCBI Taxonomy" id="658062"/>
    <lineage>
        <taxon>Bacteria</taxon>
        <taxon>Pseudomonadati</taxon>
        <taxon>Acidobacteriota</taxon>
        <taxon>Terriglobia</taxon>
        <taxon>Terriglobales</taxon>
        <taxon>Candidatus Korobacteraceae</taxon>
        <taxon>Candidatus Korobacter</taxon>
    </lineage>
</organism>
<keyword evidence="3" id="KW-0012">Acyltransferase</keyword>
<dbReference type="EMBL" id="JACPNR010000012">
    <property type="protein sequence ID" value="MBI2679108.1"/>
    <property type="molecule type" value="Genomic_DNA"/>
</dbReference>
<evidence type="ECO:0000256" key="1">
    <source>
        <dbReference type="SAM" id="MobiDB-lite"/>
    </source>
</evidence>
<dbReference type="InterPro" id="IPR007172">
    <property type="entry name" value="DUF374"/>
</dbReference>
<accession>A0A932EQP8</accession>
<feature type="region of interest" description="Disordered" evidence="1">
    <location>
        <begin position="1"/>
        <end position="24"/>
    </location>
</feature>
<protein>
    <submittedName>
        <fullName evidence="3">Lysophospholipid acyltransferase family protein</fullName>
    </submittedName>
</protein>
<comment type="caution">
    <text evidence="3">The sequence shown here is derived from an EMBL/GenBank/DDBJ whole genome shotgun (WGS) entry which is preliminary data.</text>
</comment>
<evidence type="ECO:0000313" key="3">
    <source>
        <dbReference type="EMBL" id="MBI2679108.1"/>
    </source>
</evidence>
<keyword evidence="3" id="KW-0808">Transferase</keyword>
<dbReference type="Proteomes" id="UP000779809">
    <property type="component" value="Unassembled WGS sequence"/>
</dbReference>
<name>A0A932EQP8_9BACT</name>
<gene>
    <name evidence="3" type="ORF">HYX28_10035</name>
</gene>
<dbReference type="Pfam" id="PF04028">
    <property type="entry name" value="DUF374"/>
    <property type="match status" value="1"/>
</dbReference>
<dbReference type="AlphaFoldDB" id="A0A932EQP8"/>
<feature type="domain" description="DUF374" evidence="2">
    <location>
        <begin position="84"/>
        <end position="150"/>
    </location>
</feature>
<reference evidence="3" key="1">
    <citation type="submission" date="2020-07" db="EMBL/GenBank/DDBJ databases">
        <title>Huge and variable diversity of episymbiotic CPR bacteria and DPANN archaea in groundwater ecosystems.</title>
        <authorList>
            <person name="He C.Y."/>
            <person name="Keren R."/>
            <person name="Whittaker M."/>
            <person name="Farag I.F."/>
            <person name="Doudna J."/>
            <person name="Cate J.H.D."/>
            <person name="Banfield J.F."/>
        </authorList>
    </citation>
    <scope>NUCLEOTIDE SEQUENCE</scope>
    <source>
        <strain evidence="3">NC_groundwater_580_Pr5_B-0.1um_64_19</strain>
    </source>
</reference>